<keyword evidence="2" id="KW-1185">Reference proteome</keyword>
<organism evidence="1 2">
    <name type="scientific">Fusarium heterosporum</name>
    <dbReference type="NCBI Taxonomy" id="42747"/>
    <lineage>
        <taxon>Eukaryota</taxon>
        <taxon>Fungi</taxon>
        <taxon>Dikarya</taxon>
        <taxon>Ascomycota</taxon>
        <taxon>Pezizomycotina</taxon>
        <taxon>Sordariomycetes</taxon>
        <taxon>Hypocreomycetidae</taxon>
        <taxon>Hypocreales</taxon>
        <taxon>Nectriaceae</taxon>
        <taxon>Fusarium</taxon>
        <taxon>Fusarium heterosporum species complex</taxon>
    </lineage>
</organism>
<dbReference type="EMBL" id="JAAGWQ010000044">
    <property type="protein sequence ID" value="KAF5674948.1"/>
    <property type="molecule type" value="Genomic_DNA"/>
</dbReference>
<gene>
    <name evidence="1" type="ORF">FHETE_2699</name>
</gene>
<dbReference type="Gene3D" id="3.30.420.10">
    <property type="entry name" value="Ribonuclease H-like superfamily/Ribonuclease H"/>
    <property type="match status" value="1"/>
</dbReference>
<name>A0A8H5TR50_FUSHE</name>
<dbReference type="AlphaFoldDB" id="A0A8H5TR50"/>
<evidence type="ECO:0000313" key="1">
    <source>
        <dbReference type="EMBL" id="KAF5674948.1"/>
    </source>
</evidence>
<dbReference type="GO" id="GO:0003676">
    <property type="term" value="F:nucleic acid binding"/>
    <property type="evidence" value="ECO:0007669"/>
    <property type="project" value="InterPro"/>
</dbReference>
<evidence type="ECO:0000313" key="2">
    <source>
        <dbReference type="Proteomes" id="UP000567885"/>
    </source>
</evidence>
<dbReference type="OrthoDB" id="5151590at2759"/>
<reference evidence="1 2" key="1">
    <citation type="submission" date="2020-05" db="EMBL/GenBank/DDBJ databases">
        <title>Identification and distribution of gene clusters putatively required for synthesis of sphingolipid metabolism inhibitors in phylogenetically diverse species of the filamentous fungus Fusarium.</title>
        <authorList>
            <person name="Kim H.-S."/>
            <person name="Busman M."/>
            <person name="Brown D.W."/>
            <person name="Divon H."/>
            <person name="Uhlig S."/>
            <person name="Proctor R.H."/>
        </authorList>
    </citation>
    <scope>NUCLEOTIDE SEQUENCE [LARGE SCALE GENOMIC DNA]</scope>
    <source>
        <strain evidence="1 2">NRRL 20693</strain>
    </source>
</reference>
<proteinExistence type="predicted"/>
<accession>A0A8H5TR50</accession>
<protein>
    <submittedName>
        <fullName evidence="1">Transposable element TCB2 transposase</fullName>
    </submittedName>
</protein>
<dbReference type="InterPro" id="IPR036397">
    <property type="entry name" value="RNaseH_sf"/>
</dbReference>
<sequence>MAPLPPIDGHLLINNFMRNNRQAPIPARSVNSGRVLSARSVSSLRYAKTPKPSPSLQRFLDLVKNYKVDQSSKEEREARQLEQLSSTNLLLTPIPNRLGMNAVHQRVTEILSIASEAQSLQLPIRSRVPTLTPDQTQQLLQFVQSSPHARRMPFSLIPTALRLECSEETITATLAEQGYKSYPAIVRPHIDETTRMLRLNFAESHVQWTAEQWKSVIFTAETQVYIKPIQEVLVTRKSDEGLDVDCVNHLDHDIEQSSILFFAHFSGLTGKGPLFDWNRMLLDTYGRLRPESYYQAFSPSFANWLDEQPCDAPFAQQPEREMSKHCGVAYRDEVRGRLMTVVHLPPASPDLNPINEIFNTIQTAVEADRVNLISNRETEETHIAAVARHTWDGITDDYLEQLIGSMTKRCQAIIDANGMYTRF</sequence>
<dbReference type="Proteomes" id="UP000567885">
    <property type="component" value="Unassembled WGS sequence"/>
</dbReference>
<comment type="caution">
    <text evidence="1">The sequence shown here is derived from an EMBL/GenBank/DDBJ whole genome shotgun (WGS) entry which is preliminary data.</text>
</comment>